<dbReference type="PANTHER" id="PTHR45675:SF31">
    <property type="entry name" value="MYB TRANSCRIPTION FACTOR"/>
    <property type="match status" value="1"/>
</dbReference>
<evidence type="ECO:0000259" key="7">
    <source>
        <dbReference type="PROSITE" id="PS50090"/>
    </source>
</evidence>
<evidence type="ECO:0000256" key="1">
    <source>
        <dbReference type="ARBA" id="ARBA00004123"/>
    </source>
</evidence>
<proteinExistence type="predicted"/>
<dbReference type="Gramene" id="Manes.05G012100.1.v8.1">
    <property type="protein sequence ID" value="Manes.05G012100.1.v8.1.CDS"/>
    <property type="gene ID" value="Manes.05G012100.v8.1"/>
</dbReference>
<dbReference type="FunFam" id="1.10.10.60:FF:000107">
    <property type="entry name" value="MYB transcription factor"/>
    <property type="match status" value="1"/>
</dbReference>
<dbReference type="GO" id="GO:0005634">
    <property type="term" value="C:nucleus"/>
    <property type="evidence" value="ECO:0000318"/>
    <property type="project" value="GO_Central"/>
</dbReference>
<evidence type="ECO:0000259" key="8">
    <source>
        <dbReference type="PROSITE" id="PS51294"/>
    </source>
</evidence>
<dbReference type="OrthoDB" id="2143914at2759"/>
<evidence type="ECO:0000313" key="9">
    <source>
        <dbReference type="EMBL" id="OAY48874.1"/>
    </source>
</evidence>
<dbReference type="PROSITE" id="PS50090">
    <property type="entry name" value="MYB_LIKE"/>
    <property type="match status" value="2"/>
</dbReference>
<dbReference type="InterPro" id="IPR044676">
    <property type="entry name" value="EOBI/EOBII-like_plant"/>
</dbReference>
<dbReference type="InterPro" id="IPR001005">
    <property type="entry name" value="SANT/Myb"/>
</dbReference>
<sequence>MGAQVRNYGCATYQNEEDADIRKGPWTVEEDAILAEYVAIHGEGGWNAAARCAGLKRTGKSCRLRWLNYLRPDVRRGNITLQEQLLILELHSRWGNRWSKIAQYLPGRTDNEIKNYWRTRVQKQAKQLKCDVNSKQFRDAMRYIWMPRLVERIQAASGSSTGHSNYSSINHNGVPISNETGEINNPMIELVMPEPSGSSLESLDTQVSPVSDVTEYQNPTSVQNVSGLYPEGESDRWIEMEMQSNIVNGGESLESLWNEENIWFLQQQLM</sequence>
<comment type="caution">
    <text evidence="9">The sequence shown here is derived from an EMBL/GenBank/DDBJ whole genome shotgun (WGS) entry which is preliminary data.</text>
</comment>
<dbReference type="CDD" id="cd00167">
    <property type="entry name" value="SANT"/>
    <property type="match status" value="1"/>
</dbReference>
<feature type="domain" description="Myb-like" evidence="7">
    <location>
        <begin position="71"/>
        <end position="121"/>
    </location>
</feature>
<dbReference type="EMBL" id="CM004391">
    <property type="protein sequence ID" value="OAY48874.1"/>
    <property type="molecule type" value="Genomic_DNA"/>
</dbReference>
<protein>
    <recommendedName>
        <fullName evidence="11">MYB family protein</fullName>
    </recommendedName>
</protein>
<feature type="domain" description="Myb-like" evidence="7">
    <location>
        <begin position="18"/>
        <end position="70"/>
    </location>
</feature>
<dbReference type="PANTHER" id="PTHR45675">
    <property type="entry name" value="MYB TRANSCRIPTION FACTOR-RELATED-RELATED"/>
    <property type="match status" value="1"/>
</dbReference>
<evidence type="ECO:0000256" key="4">
    <source>
        <dbReference type="ARBA" id="ARBA00023125"/>
    </source>
</evidence>
<dbReference type="Proteomes" id="UP000091857">
    <property type="component" value="Chromosome 5"/>
</dbReference>
<dbReference type="Pfam" id="PF00249">
    <property type="entry name" value="Myb_DNA-binding"/>
    <property type="match status" value="2"/>
</dbReference>
<feature type="domain" description="HTH myb-type" evidence="8">
    <location>
        <begin position="18"/>
        <end position="70"/>
    </location>
</feature>
<evidence type="ECO:0000256" key="2">
    <source>
        <dbReference type="ARBA" id="ARBA00022737"/>
    </source>
</evidence>
<keyword evidence="3" id="KW-0805">Transcription regulation</keyword>
<comment type="subcellular location">
    <subcellularLocation>
        <location evidence="1">Nucleus</location>
    </subcellularLocation>
</comment>
<accession>A0A2C9VSC8</accession>
<evidence type="ECO:0008006" key="11">
    <source>
        <dbReference type="Google" id="ProtNLM"/>
    </source>
</evidence>
<organism evidence="9 10">
    <name type="scientific">Manihot esculenta</name>
    <name type="common">Cassava</name>
    <name type="synonym">Jatropha manihot</name>
    <dbReference type="NCBI Taxonomy" id="3983"/>
    <lineage>
        <taxon>Eukaryota</taxon>
        <taxon>Viridiplantae</taxon>
        <taxon>Streptophyta</taxon>
        <taxon>Embryophyta</taxon>
        <taxon>Tracheophyta</taxon>
        <taxon>Spermatophyta</taxon>
        <taxon>Magnoliopsida</taxon>
        <taxon>eudicotyledons</taxon>
        <taxon>Gunneridae</taxon>
        <taxon>Pentapetalae</taxon>
        <taxon>rosids</taxon>
        <taxon>fabids</taxon>
        <taxon>Malpighiales</taxon>
        <taxon>Euphorbiaceae</taxon>
        <taxon>Crotonoideae</taxon>
        <taxon>Manihoteae</taxon>
        <taxon>Manihot</taxon>
    </lineage>
</organism>
<dbReference type="PROSITE" id="PS51294">
    <property type="entry name" value="HTH_MYB"/>
    <property type="match status" value="2"/>
</dbReference>
<keyword evidence="10" id="KW-1185">Reference proteome</keyword>
<dbReference type="GO" id="GO:0006355">
    <property type="term" value="P:regulation of DNA-templated transcription"/>
    <property type="evidence" value="ECO:0000318"/>
    <property type="project" value="GO_Central"/>
</dbReference>
<feature type="domain" description="HTH myb-type" evidence="8">
    <location>
        <begin position="71"/>
        <end position="125"/>
    </location>
</feature>
<keyword evidence="4" id="KW-0238">DNA-binding</keyword>
<keyword evidence="2" id="KW-0677">Repeat</keyword>
<evidence type="ECO:0000256" key="6">
    <source>
        <dbReference type="ARBA" id="ARBA00023242"/>
    </source>
</evidence>
<evidence type="ECO:0000256" key="3">
    <source>
        <dbReference type="ARBA" id="ARBA00023015"/>
    </source>
</evidence>
<dbReference type="InterPro" id="IPR017930">
    <property type="entry name" value="Myb_dom"/>
</dbReference>
<gene>
    <name evidence="9" type="ORF">MANES_05G012100v8</name>
</gene>
<dbReference type="SMR" id="A0A2C9VSC8"/>
<reference evidence="10" key="1">
    <citation type="journal article" date="2016" name="Nat. Biotechnol.">
        <title>Sequencing wild and cultivated cassava and related species reveals extensive interspecific hybridization and genetic diversity.</title>
        <authorList>
            <person name="Bredeson J.V."/>
            <person name="Lyons J.B."/>
            <person name="Prochnik S.E."/>
            <person name="Wu G.A."/>
            <person name="Ha C.M."/>
            <person name="Edsinger-Gonzales E."/>
            <person name="Grimwood J."/>
            <person name="Schmutz J."/>
            <person name="Rabbi I.Y."/>
            <person name="Egesi C."/>
            <person name="Nauluvula P."/>
            <person name="Lebot V."/>
            <person name="Ndunguru J."/>
            <person name="Mkamilo G."/>
            <person name="Bart R.S."/>
            <person name="Setter T.L."/>
            <person name="Gleadow R.M."/>
            <person name="Kulakow P."/>
            <person name="Ferguson M.E."/>
            <person name="Rounsley S."/>
            <person name="Rokhsar D.S."/>
        </authorList>
    </citation>
    <scope>NUCLEOTIDE SEQUENCE [LARGE SCALE GENOMIC DNA]</scope>
    <source>
        <strain evidence="10">cv. AM560-2</strain>
    </source>
</reference>
<name>A0A2C9VSC8_MANES</name>
<dbReference type="SUPFAM" id="SSF46689">
    <property type="entry name" value="Homeodomain-like"/>
    <property type="match status" value="1"/>
</dbReference>
<evidence type="ECO:0000256" key="5">
    <source>
        <dbReference type="ARBA" id="ARBA00023163"/>
    </source>
</evidence>
<keyword evidence="6" id="KW-0539">Nucleus</keyword>
<dbReference type="SMART" id="SM00717">
    <property type="entry name" value="SANT"/>
    <property type="match status" value="2"/>
</dbReference>
<evidence type="ECO:0000313" key="10">
    <source>
        <dbReference type="Proteomes" id="UP000091857"/>
    </source>
</evidence>
<dbReference type="InterPro" id="IPR009057">
    <property type="entry name" value="Homeodomain-like_sf"/>
</dbReference>
<dbReference type="GO" id="GO:0003700">
    <property type="term" value="F:DNA-binding transcription factor activity"/>
    <property type="evidence" value="ECO:0007669"/>
    <property type="project" value="InterPro"/>
</dbReference>
<dbReference type="AlphaFoldDB" id="A0A2C9VSC8"/>
<keyword evidence="5" id="KW-0804">Transcription</keyword>
<dbReference type="OMA" id="FDYINIH"/>
<dbReference type="GO" id="GO:0043565">
    <property type="term" value="F:sequence-specific DNA binding"/>
    <property type="evidence" value="ECO:0000318"/>
    <property type="project" value="GO_Central"/>
</dbReference>
<dbReference type="Gene3D" id="1.10.10.60">
    <property type="entry name" value="Homeodomain-like"/>
    <property type="match status" value="2"/>
</dbReference>
<dbReference type="FunFam" id="1.10.10.60:FF:000011">
    <property type="entry name" value="Myb transcription factor"/>
    <property type="match status" value="1"/>
</dbReference>